<evidence type="ECO:0000313" key="8">
    <source>
        <dbReference type="EMBL" id="JAV92561.1"/>
    </source>
</evidence>
<evidence type="ECO:0000256" key="5">
    <source>
        <dbReference type="ARBA" id="ARBA00073492"/>
    </source>
</evidence>
<dbReference type="Pfam" id="PF00173">
    <property type="entry name" value="Cyt-b5"/>
    <property type="match status" value="1"/>
</dbReference>
<dbReference type="InterPro" id="IPR018506">
    <property type="entry name" value="Cyt_B5_heme-BS"/>
</dbReference>
<keyword evidence="6" id="KW-0472">Membrane</keyword>
<dbReference type="SMART" id="SM01117">
    <property type="entry name" value="Cyt-b5"/>
    <property type="match status" value="1"/>
</dbReference>
<dbReference type="Gene3D" id="3.10.120.10">
    <property type="entry name" value="Cytochrome b5-like heme/steroid binding domain"/>
    <property type="match status" value="1"/>
</dbReference>
<dbReference type="GO" id="GO:0046872">
    <property type="term" value="F:metal ion binding"/>
    <property type="evidence" value="ECO:0007669"/>
    <property type="project" value="UniProtKB-UniRule"/>
</dbReference>
<dbReference type="PRINTS" id="PR00363">
    <property type="entry name" value="CYTOCHROMEB5"/>
</dbReference>
<feature type="transmembrane region" description="Helical" evidence="6">
    <location>
        <begin position="148"/>
        <end position="166"/>
    </location>
</feature>
<comment type="function">
    <text evidence="4">May play a role in muscle cell metabolism.</text>
</comment>
<proteinExistence type="inferred from homology"/>
<comment type="caution">
    <text evidence="6">Lacks conserved residue(s) required for the propagation of feature annotation.</text>
</comment>
<dbReference type="InterPro" id="IPR001199">
    <property type="entry name" value="Cyt_B5-like_heme/steroid-bd"/>
</dbReference>
<dbReference type="PROSITE" id="PS50255">
    <property type="entry name" value="CYTOCHROME_B5_2"/>
    <property type="match status" value="1"/>
</dbReference>
<accession>A0A1Y1N3T2</accession>
<dbReference type="FunFam" id="3.10.120.10:FF:000020">
    <property type="entry name" value="Cytochrome b5-related protein"/>
    <property type="match status" value="1"/>
</dbReference>
<keyword evidence="6" id="KW-0812">Transmembrane</keyword>
<evidence type="ECO:0000259" key="7">
    <source>
        <dbReference type="PROSITE" id="PS50255"/>
    </source>
</evidence>
<dbReference type="PROSITE" id="PS00191">
    <property type="entry name" value="CYTOCHROME_B5_1"/>
    <property type="match status" value="1"/>
</dbReference>
<keyword evidence="2 6" id="KW-0479">Metal-binding</keyword>
<evidence type="ECO:0000256" key="1">
    <source>
        <dbReference type="ARBA" id="ARBA00022617"/>
    </source>
</evidence>
<name>A0A1Y1N3T2_PHOPY</name>
<organism evidence="8">
    <name type="scientific">Photinus pyralis</name>
    <name type="common">Common eastern firefly</name>
    <name type="synonym">Lampyris pyralis</name>
    <dbReference type="NCBI Taxonomy" id="7054"/>
    <lineage>
        <taxon>Eukaryota</taxon>
        <taxon>Metazoa</taxon>
        <taxon>Ecdysozoa</taxon>
        <taxon>Arthropoda</taxon>
        <taxon>Hexapoda</taxon>
        <taxon>Insecta</taxon>
        <taxon>Pterygota</taxon>
        <taxon>Neoptera</taxon>
        <taxon>Endopterygota</taxon>
        <taxon>Coleoptera</taxon>
        <taxon>Polyphaga</taxon>
        <taxon>Elateriformia</taxon>
        <taxon>Elateroidea</taxon>
        <taxon>Lampyridae</taxon>
        <taxon>Lampyrinae</taxon>
        <taxon>Photinus</taxon>
    </lineage>
</organism>
<comment type="similarity">
    <text evidence="6">Belongs to the cytochrome b5 family.</text>
</comment>
<evidence type="ECO:0000256" key="3">
    <source>
        <dbReference type="ARBA" id="ARBA00023004"/>
    </source>
</evidence>
<dbReference type="PANTHER" id="PTHR16740:SF1">
    <property type="entry name" value="CYTOCHROME B5-RELATED PROTEIN-RELATED"/>
    <property type="match status" value="1"/>
</dbReference>
<dbReference type="PANTHER" id="PTHR16740">
    <property type="entry name" value="CYTOCHROME B5-RELATED PROTEIN-RELATED"/>
    <property type="match status" value="1"/>
</dbReference>
<dbReference type="SUPFAM" id="SSF55856">
    <property type="entry name" value="Cytochrome b5-like heme/steroid binding domain"/>
    <property type="match status" value="1"/>
</dbReference>
<sequence>MVLNKIIKFLFPLKIDQSSLGFKYPTHRNTPSQSAATWLAGKREDDNAEGLWRVHDNLYDLNEFVKDHPGGSTWLELTKGTDVTELFETHHLSDIAEKLLPEYFVRKSTTPRNSPFTFKDGDFYKTLKNRVVEIYPSLSKWPIRRSKLIADCLLALYLTLTFVATVTFNFKLGLVAGLVLYLTTVASHNFFHQRDNFRMYYFDFSLMSSRKWRVSHSMSHHMYTNTIRDLEIIQLEPYLQLLPNKKVWFVRYMSWAYSPIFYGALFFGAWSRE</sequence>
<dbReference type="AlphaFoldDB" id="A0A1Y1N3T2"/>
<keyword evidence="6" id="KW-1133">Transmembrane helix</keyword>
<dbReference type="GO" id="GO:0020037">
    <property type="term" value="F:heme binding"/>
    <property type="evidence" value="ECO:0007669"/>
    <property type="project" value="UniProtKB-UniRule"/>
</dbReference>
<feature type="domain" description="Cytochrome b5 heme-binding" evidence="7">
    <location>
        <begin position="43"/>
        <end position="109"/>
    </location>
</feature>
<protein>
    <recommendedName>
        <fullName evidence="5">Cytochrome b5-related protein</fullName>
    </recommendedName>
</protein>
<feature type="transmembrane region" description="Helical" evidence="6">
    <location>
        <begin position="249"/>
        <end position="270"/>
    </location>
</feature>
<keyword evidence="3 6" id="KW-0408">Iron</keyword>
<evidence type="ECO:0000256" key="6">
    <source>
        <dbReference type="RuleBase" id="RU362121"/>
    </source>
</evidence>
<evidence type="ECO:0000256" key="4">
    <source>
        <dbReference type="ARBA" id="ARBA00055674"/>
    </source>
</evidence>
<reference evidence="8" key="1">
    <citation type="journal article" date="2016" name="Sci. Rep.">
        <title>Molecular characterization of firefly nuptial gifts: a multi-omics approach sheds light on postcopulatory sexual selection.</title>
        <authorList>
            <person name="Al-Wathiqui N."/>
            <person name="Fallon T.R."/>
            <person name="South A."/>
            <person name="Weng J.K."/>
            <person name="Lewis S.M."/>
        </authorList>
    </citation>
    <scope>NUCLEOTIDE SEQUENCE</scope>
</reference>
<dbReference type="EMBL" id="GEZM01013431">
    <property type="protein sequence ID" value="JAV92561.1"/>
    <property type="molecule type" value="Transcribed_RNA"/>
</dbReference>
<keyword evidence="1 6" id="KW-0349">Heme</keyword>
<evidence type="ECO:0000256" key="2">
    <source>
        <dbReference type="ARBA" id="ARBA00022723"/>
    </source>
</evidence>
<feature type="transmembrane region" description="Helical" evidence="6">
    <location>
        <begin position="172"/>
        <end position="191"/>
    </location>
</feature>
<dbReference type="InterPro" id="IPR036400">
    <property type="entry name" value="Cyt_B5-like_heme/steroid_sf"/>
</dbReference>
<dbReference type="InterPro" id="IPR053100">
    <property type="entry name" value="Cytochrome_b5-related"/>
</dbReference>